<evidence type="ECO:0000313" key="2">
    <source>
        <dbReference type="Proteomes" id="UP001629058"/>
    </source>
</evidence>
<dbReference type="RefSeq" id="WP_408089035.1">
    <property type="nucleotide sequence ID" value="NZ_JBELPY010000003.1"/>
</dbReference>
<protein>
    <recommendedName>
        <fullName evidence="3">DUF4412 domain-containing protein</fullName>
    </recommendedName>
</protein>
<evidence type="ECO:0000313" key="1">
    <source>
        <dbReference type="EMBL" id="MFL9833817.1"/>
    </source>
</evidence>
<organism evidence="1 2">
    <name type="scientific">Chryseobacterium terrae</name>
    <dbReference type="NCBI Taxonomy" id="3163299"/>
    <lineage>
        <taxon>Bacteria</taxon>
        <taxon>Pseudomonadati</taxon>
        <taxon>Bacteroidota</taxon>
        <taxon>Flavobacteriia</taxon>
        <taxon>Flavobacteriales</taxon>
        <taxon>Weeksellaceae</taxon>
        <taxon>Chryseobacterium group</taxon>
        <taxon>Chryseobacterium</taxon>
    </lineage>
</organism>
<name>A0ABW8Y1X5_9FLAO</name>
<comment type="caution">
    <text evidence="1">The sequence shown here is derived from an EMBL/GenBank/DDBJ whole genome shotgun (WGS) entry which is preliminary data.</text>
</comment>
<evidence type="ECO:0008006" key="3">
    <source>
        <dbReference type="Google" id="ProtNLM"/>
    </source>
</evidence>
<proteinExistence type="predicted"/>
<dbReference type="EMBL" id="JBELPY010000003">
    <property type="protein sequence ID" value="MFL9833817.1"/>
    <property type="molecule type" value="Genomic_DNA"/>
</dbReference>
<dbReference type="Proteomes" id="UP001629058">
    <property type="component" value="Unassembled WGS sequence"/>
</dbReference>
<keyword evidence="2" id="KW-1185">Reference proteome</keyword>
<gene>
    <name evidence="1" type="ORF">ABS765_07210</name>
</gene>
<sequence>MKKFFLLLFCFISGFVFSQYSFNYKFLVKDYNKKTNNKDFFDTEILINTNEPDYFLYHYKDDEIRLFDYRKNITIYLADKSKNNKVIYKYLSHGGFVERESRETEFIEIKEVERDTFTINTFKSKKERANFELKVMLQKSETDLLYLYKLDLGNITPKKILKAFREKLVSLYGNSNFVITEMEANYKNGFSQSVKLVKYENINRVVK</sequence>
<accession>A0ABW8Y1X5</accession>
<reference evidence="1 2" key="1">
    <citation type="submission" date="2024-06" db="EMBL/GenBank/DDBJ databases">
        <authorList>
            <person name="Kaempfer P."/>
            <person name="Viver T."/>
        </authorList>
    </citation>
    <scope>NUCLEOTIDE SEQUENCE [LARGE SCALE GENOMIC DNA]</scope>
    <source>
        <strain evidence="1 2">ST-37</strain>
    </source>
</reference>